<sequence>MHLPQMIRHLVPAREALGAHAMAARERAVDQPQARAQVHDGDVPLEVGVAREGGAGDEGPRGWCPGS</sequence>
<reference evidence="1 2" key="1">
    <citation type="journal article" date="2018" name="IMA Fungus">
        <title>IMA Genome-F 10: Nine draft genome sequences of Claviceps purpurea s.lat., including C. arundinis, C. humidiphila, and C. cf. spartinae, pseudomolecules for the pitch canker pathogen Fusarium circinatum, draft genome of Davidsoniella eucalypti, Grosmannia galeiformis, Quambalaria eucalypti, and Teratosphaeria destructans.</title>
        <authorList>
            <person name="Wingfield B.D."/>
            <person name="Liu M."/>
            <person name="Nguyen H.D."/>
            <person name="Lane F.A."/>
            <person name="Morgan S.W."/>
            <person name="De Vos L."/>
            <person name="Wilken P.M."/>
            <person name="Duong T.A."/>
            <person name="Aylward J."/>
            <person name="Coetzee M.P."/>
            <person name="Dadej K."/>
            <person name="De Beer Z.W."/>
            <person name="Findlay W."/>
            <person name="Havenga M."/>
            <person name="Kolarik M."/>
            <person name="Menzies J.G."/>
            <person name="Naidoo K."/>
            <person name="Pochopski O."/>
            <person name="Shoukouhi P."/>
            <person name="Santana Q.C."/>
            <person name="Seifert K.A."/>
            <person name="Soal N."/>
            <person name="Steenkamp E.T."/>
            <person name="Tatham C.T."/>
            <person name="van der Nest M.A."/>
            <person name="Wingfield M.J."/>
        </authorList>
    </citation>
    <scope>NUCLEOTIDE SEQUENCE [LARGE SCALE GENOMIC DNA]</scope>
    <source>
        <strain evidence="1">CMW44962</strain>
    </source>
</reference>
<evidence type="ECO:0000313" key="2">
    <source>
        <dbReference type="Proteomes" id="UP001138500"/>
    </source>
</evidence>
<protein>
    <submittedName>
        <fullName evidence="1">Uncharacterized protein</fullName>
    </submittedName>
</protein>
<reference evidence="1 2" key="2">
    <citation type="journal article" date="2021" name="Curr. Genet.">
        <title>Genetic response to nitrogen starvation in the aggressive Eucalyptus foliar pathogen Teratosphaeria destructans.</title>
        <authorList>
            <person name="Havenga M."/>
            <person name="Wingfield B.D."/>
            <person name="Wingfield M.J."/>
            <person name="Dreyer L.L."/>
            <person name="Roets F."/>
            <person name="Aylward J."/>
        </authorList>
    </citation>
    <scope>NUCLEOTIDE SEQUENCE [LARGE SCALE GENOMIC DNA]</scope>
    <source>
        <strain evidence="1">CMW44962</strain>
    </source>
</reference>
<dbReference type="Proteomes" id="UP001138500">
    <property type="component" value="Unassembled WGS sequence"/>
</dbReference>
<proteinExistence type="predicted"/>
<comment type="caution">
    <text evidence="1">The sequence shown here is derived from an EMBL/GenBank/DDBJ whole genome shotgun (WGS) entry which is preliminary data.</text>
</comment>
<dbReference type="EMBL" id="RIBY02001247">
    <property type="protein sequence ID" value="KAH9830689.1"/>
    <property type="molecule type" value="Genomic_DNA"/>
</dbReference>
<dbReference type="AlphaFoldDB" id="A0A9W7SUM7"/>
<accession>A0A9W7SUM7</accession>
<keyword evidence="2" id="KW-1185">Reference proteome</keyword>
<name>A0A9W7SUM7_9PEZI</name>
<gene>
    <name evidence="1" type="ORF">Tdes44962_MAKER09000</name>
</gene>
<organism evidence="1 2">
    <name type="scientific">Teratosphaeria destructans</name>
    <dbReference type="NCBI Taxonomy" id="418781"/>
    <lineage>
        <taxon>Eukaryota</taxon>
        <taxon>Fungi</taxon>
        <taxon>Dikarya</taxon>
        <taxon>Ascomycota</taxon>
        <taxon>Pezizomycotina</taxon>
        <taxon>Dothideomycetes</taxon>
        <taxon>Dothideomycetidae</taxon>
        <taxon>Mycosphaerellales</taxon>
        <taxon>Teratosphaeriaceae</taxon>
        <taxon>Teratosphaeria</taxon>
    </lineage>
</organism>
<evidence type="ECO:0000313" key="1">
    <source>
        <dbReference type="EMBL" id="KAH9830689.1"/>
    </source>
</evidence>